<dbReference type="SUPFAM" id="SSF51735">
    <property type="entry name" value="NAD(P)-binding Rossmann-fold domains"/>
    <property type="match status" value="1"/>
</dbReference>
<dbReference type="RefSeq" id="WP_078711601.1">
    <property type="nucleotide sequence ID" value="NZ_FUWY01000003.1"/>
</dbReference>
<evidence type="ECO:0000313" key="4">
    <source>
        <dbReference type="EMBL" id="SJZ64387.1"/>
    </source>
</evidence>
<evidence type="ECO:0000259" key="2">
    <source>
        <dbReference type="Pfam" id="PF01408"/>
    </source>
</evidence>
<sequence length="347" mass="38462">MIKVGIIGCGKITQVRHAPEYAENPNCEIVAFFDNNYERAQELAKEYNAVACDTLDELLDMDLDAVSVNVANFAHADVTVRALNKGKHVLVEKPMATTVNECVSMINAAKENHVQLMVAQNQRFARAHVKAHELIQSGAIGKVLTFRTVFGHPGPEGWTGDANSWFFDKKLAHFGAMADLGVHKTDLMHYLLDDEITDVFAQIRTLDKKYPDGTPITVDDNSYCMYQTKKGAIGTMHVSWTFYGNEDNSTVIYGTEGILKCYTDPEYSLILEKKNGEVEKFQLDQMTSNKEQTSNGRTNTGVIDGFVNALLEGKEVPVPGYDASKAMRVVIAAEESAAKNCMVKVKY</sequence>
<reference evidence="5" key="1">
    <citation type="submission" date="2017-02" db="EMBL/GenBank/DDBJ databases">
        <authorList>
            <person name="Varghese N."/>
            <person name="Submissions S."/>
        </authorList>
    </citation>
    <scope>NUCLEOTIDE SEQUENCE [LARGE SCALE GENOMIC DNA]</scope>
    <source>
        <strain evidence="5">ATCC 25662</strain>
    </source>
</reference>
<dbReference type="Pfam" id="PF01408">
    <property type="entry name" value="GFO_IDH_MocA"/>
    <property type="match status" value="1"/>
</dbReference>
<keyword evidence="1" id="KW-0560">Oxidoreductase</keyword>
<feature type="domain" description="Gfo/Idh/MocA-like oxidoreductase N-terminal" evidence="2">
    <location>
        <begin position="2"/>
        <end position="119"/>
    </location>
</feature>
<dbReference type="PANTHER" id="PTHR43818:SF11">
    <property type="entry name" value="BCDNA.GH03377"/>
    <property type="match status" value="1"/>
</dbReference>
<organism evidence="4 5">
    <name type="scientific">Anaerorhabdus furcosa</name>
    <dbReference type="NCBI Taxonomy" id="118967"/>
    <lineage>
        <taxon>Bacteria</taxon>
        <taxon>Bacillati</taxon>
        <taxon>Bacillota</taxon>
        <taxon>Erysipelotrichia</taxon>
        <taxon>Erysipelotrichales</taxon>
        <taxon>Erysipelotrichaceae</taxon>
        <taxon>Anaerorhabdus</taxon>
    </lineage>
</organism>
<dbReference type="AlphaFoldDB" id="A0A1T4MBZ3"/>
<dbReference type="EMBL" id="FUWY01000003">
    <property type="protein sequence ID" value="SJZ64387.1"/>
    <property type="molecule type" value="Genomic_DNA"/>
</dbReference>
<dbReference type="GO" id="GO:0000166">
    <property type="term" value="F:nucleotide binding"/>
    <property type="evidence" value="ECO:0007669"/>
    <property type="project" value="InterPro"/>
</dbReference>
<name>A0A1T4MBZ3_9FIRM</name>
<dbReference type="Gene3D" id="3.40.50.720">
    <property type="entry name" value="NAD(P)-binding Rossmann-like Domain"/>
    <property type="match status" value="1"/>
</dbReference>
<dbReference type="Proteomes" id="UP000243297">
    <property type="component" value="Unassembled WGS sequence"/>
</dbReference>
<dbReference type="GO" id="GO:0016491">
    <property type="term" value="F:oxidoreductase activity"/>
    <property type="evidence" value="ECO:0007669"/>
    <property type="project" value="UniProtKB-KW"/>
</dbReference>
<proteinExistence type="predicted"/>
<accession>A0A1T4MBZ3</accession>
<dbReference type="OrthoDB" id="9795543at2"/>
<dbReference type="InterPro" id="IPR000683">
    <property type="entry name" value="Gfo/Idh/MocA-like_OxRdtase_N"/>
</dbReference>
<evidence type="ECO:0000256" key="1">
    <source>
        <dbReference type="ARBA" id="ARBA00023002"/>
    </source>
</evidence>
<dbReference type="InterPro" id="IPR050463">
    <property type="entry name" value="Gfo/Idh/MocA_oxidrdct_glycsds"/>
</dbReference>
<dbReference type="STRING" id="118967.SAMN02745191_1188"/>
<dbReference type="Gene3D" id="3.30.360.10">
    <property type="entry name" value="Dihydrodipicolinate Reductase, domain 2"/>
    <property type="match status" value="1"/>
</dbReference>
<dbReference type="Pfam" id="PF22725">
    <property type="entry name" value="GFO_IDH_MocA_C3"/>
    <property type="match status" value="1"/>
</dbReference>
<dbReference type="InterPro" id="IPR055170">
    <property type="entry name" value="GFO_IDH_MocA-like_dom"/>
</dbReference>
<evidence type="ECO:0000313" key="5">
    <source>
        <dbReference type="Proteomes" id="UP000243297"/>
    </source>
</evidence>
<keyword evidence="5" id="KW-1185">Reference proteome</keyword>
<protein>
    <submittedName>
        <fullName evidence="4">Predicted dehydrogenase</fullName>
    </submittedName>
</protein>
<evidence type="ECO:0000259" key="3">
    <source>
        <dbReference type="Pfam" id="PF22725"/>
    </source>
</evidence>
<dbReference type="SUPFAM" id="SSF55347">
    <property type="entry name" value="Glyceraldehyde-3-phosphate dehydrogenase-like, C-terminal domain"/>
    <property type="match status" value="1"/>
</dbReference>
<dbReference type="InterPro" id="IPR036291">
    <property type="entry name" value="NAD(P)-bd_dom_sf"/>
</dbReference>
<gene>
    <name evidence="4" type="ORF">SAMN02745191_1188</name>
</gene>
<dbReference type="PANTHER" id="PTHR43818">
    <property type="entry name" value="BCDNA.GH03377"/>
    <property type="match status" value="1"/>
</dbReference>
<feature type="domain" description="GFO/IDH/MocA-like oxidoreductase" evidence="3">
    <location>
        <begin position="129"/>
        <end position="259"/>
    </location>
</feature>